<dbReference type="GO" id="GO:0000976">
    <property type="term" value="F:transcription cis-regulatory region binding"/>
    <property type="evidence" value="ECO:0007669"/>
    <property type="project" value="TreeGrafter"/>
</dbReference>
<dbReference type="GO" id="GO:0003700">
    <property type="term" value="F:DNA-binding transcription factor activity"/>
    <property type="evidence" value="ECO:0007669"/>
    <property type="project" value="TreeGrafter"/>
</dbReference>
<evidence type="ECO:0000313" key="4">
    <source>
        <dbReference type="EMBL" id="NGO07015.1"/>
    </source>
</evidence>
<dbReference type="InterPro" id="IPR050109">
    <property type="entry name" value="HTH-type_TetR-like_transc_reg"/>
</dbReference>
<feature type="domain" description="HTH tetR-type" evidence="3">
    <location>
        <begin position="9"/>
        <end position="69"/>
    </location>
</feature>
<dbReference type="AlphaFoldDB" id="A0A6G4UZB4"/>
<name>A0A6G4UZB4_9ACTN</name>
<dbReference type="RefSeq" id="WP_165254932.1">
    <property type="nucleotide sequence ID" value="NZ_JAAKZY010000009.1"/>
</dbReference>
<evidence type="ECO:0000256" key="1">
    <source>
        <dbReference type="ARBA" id="ARBA00023125"/>
    </source>
</evidence>
<keyword evidence="1 2" id="KW-0238">DNA-binding</keyword>
<dbReference type="Pfam" id="PF00440">
    <property type="entry name" value="TetR_N"/>
    <property type="match status" value="1"/>
</dbReference>
<dbReference type="PRINTS" id="PR00455">
    <property type="entry name" value="HTHTETR"/>
</dbReference>
<comment type="caution">
    <text evidence="4">The sequence shown here is derived from an EMBL/GenBank/DDBJ whole genome shotgun (WGS) entry which is preliminary data.</text>
</comment>
<dbReference type="InterPro" id="IPR036271">
    <property type="entry name" value="Tet_transcr_reg_TetR-rel_C_sf"/>
</dbReference>
<dbReference type="InterPro" id="IPR001647">
    <property type="entry name" value="HTH_TetR"/>
</dbReference>
<feature type="DNA-binding region" description="H-T-H motif" evidence="2">
    <location>
        <begin position="32"/>
        <end position="51"/>
    </location>
</feature>
<dbReference type="Gene3D" id="1.10.357.10">
    <property type="entry name" value="Tetracycline Repressor, domain 2"/>
    <property type="match status" value="1"/>
</dbReference>
<dbReference type="Proteomes" id="UP000472335">
    <property type="component" value="Unassembled WGS sequence"/>
</dbReference>
<evidence type="ECO:0000256" key="2">
    <source>
        <dbReference type="PROSITE-ProRule" id="PRU00335"/>
    </source>
</evidence>
<reference evidence="4 5" key="1">
    <citation type="submission" date="2020-02" db="EMBL/GenBank/DDBJ databases">
        <title>Whole-genome analyses of novel actinobacteria.</title>
        <authorList>
            <person name="Sahin N."/>
            <person name="Gencbay T."/>
        </authorList>
    </citation>
    <scope>NUCLEOTIDE SEQUENCE [LARGE SCALE GENOMIC DNA]</scope>
    <source>
        <strain evidence="4 5">HC44</strain>
    </source>
</reference>
<dbReference type="InterPro" id="IPR009057">
    <property type="entry name" value="Homeodomain-like_sf"/>
</dbReference>
<keyword evidence="5" id="KW-1185">Reference proteome</keyword>
<protein>
    <submittedName>
        <fullName evidence="4">TetR/AcrR family transcriptional regulator</fullName>
    </submittedName>
</protein>
<proteinExistence type="predicted"/>
<dbReference type="EMBL" id="JAAKZY010000009">
    <property type="protein sequence ID" value="NGO07015.1"/>
    <property type="molecule type" value="Genomic_DNA"/>
</dbReference>
<evidence type="ECO:0000259" key="3">
    <source>
        <dbReference type="PROSITE" id="PS50977"/>
    </source>
</evidence>
<dbReference type="PROSITE" id="PS50977">
    <property type="entry name" value="HTH_TETR_2"/>
    <property type="match status" value="1"/>
</dbReference>
<organism evidence="4 5">
    <name type="scientific">Streptomyces scabichelini</name>
    <dbReference type="NCBI Taxonomy" id="2711217"/>
    <lineage>
        <taxon>Bacteria</taxon>
        <taxon>Bacillati</taxon>
        <taxon>Actinomycetota</taxon>
        <taxon>Actinomycetes</taxon>
        <taxon>Kitasatosporales</taxon>
        <taxon>Streptomycetaceae</taxon>
        <taxon>Streptomyces</taxon>
    </lineage>
</organism>
<dbReference type="PANTHER" id="PTHR30055">
    <property type="entry name" value="HTH-TYPE TRANSCRIPTIONAL REGULATOR RUTR"/>
    <property type="match status" value="1"/>
</dbReference>
<dbReference type="SUPFAM" id="SSF46689">
    <property type="entry name" value="Homeodomain-like"/>
    <property type="match status" value="1"/>
</dbReference>
<accession>A0A6G4UZB4</accession>
<dbReference type="SUPFAM" id="SSF48498">
    <property type="entry name" value="Tetracyclin repressor-like, C-terminal domain"/>
    <property type="match status" value="1"/>
</dbReference>
<dbReference type="PANTHER" id="PTHR30055:SF226">
    <property type="entry name" value="HTH-TYPE TRANSCRIPTIONAL REGULATOR PKSA"/>
    <property type="match status" value="1"/>
</dbReference>
<sequence>MRRTAAAAAETREAVMNAALEVFAEKGWAATTLDEVARRAGVTRGAVYHHGHDKRSLLVSVLKENWRTVMEPAWERLTDRSTPPRDRLTGFLAAFLRLLSEDARFRALVTVTVSVAPQLPTADSDLTDKQATIGAWRDDLRSVAAEIGDPLPSGLRPDDVAYALLTVLYGATTLASGRELPGAAAGAATPDLAAAIVHGLTDETNSSPTAVL</sequence>
<gene>
    <name evidence="4" type="ORF">G5C60_04940</name>
</gene>
<evidence type="ECO:0000313" key="5">
    <source>
        <dbReference type="Proteomes" id="UP000472335"/>
    </source>
</evidence>